<evidence type="ECO:0000313" key="1">
    <source>
        <dbReference type="EMBL" id="BBJ02519.1"/>
    </source>
</evidence>
<organism evidence="1">
    <name type="scientific">Marinobacter nauticus</name>
    <name type="common">Marinobacter hydrocarbonoclasticus</name>
    <name type="synonym">Marinobacter aquaeolei</name>
    <dbReference type="NCBI Taxonomy" id="2743"/>
    <lineage>
        <taxon>Bacteria</taxon>
        <taxon>Pseudomonadati</taxon>
        <taxon>Pseudomonadota</taxon>
        <taxon>Gammaproteobacteria</taxon>
        <taxon>Pseudomonadales</taxon>
        <taxon>Marinobacteraceae</taxon>
        <taxon>Marinobacter</taxon>
    </lineage>
</organism>
<accession>A0A455W073</accession>
<dbReference type="AlphaFoldDB" id="A0A455W073"/>
<name>A0A455W073_MARNT</name>
<proteinExistence type="predicted"/>
<reference evidence="1" key="1">
    <citation type="submission" date="2019-03" db="EMBL/GenBank/DDBJ databases">
        <title>Whole genome analysis of nitrate-reducing bacteria Marinobacter hydrocarbonoclasticus YB03.</title>
        <authorList>
            <person name="Azam A.H."/>
            <person name="Yuk S.R."/>
            <person name="Kamarisima K."/>
            <person name="Miyanaga K."/>
            <person name="Tanji Y."/>
        </authorList>
    </citation>
    <scope>NUCLEOTIDE SEQUENCE</scope>
    <source>
        <strain evidence="1">YB03</strain>
    </source>
</reference>
<protein>
    <submittedName>
        <fullName evidence="1">Uncharacterized protein</fullName>
    </submittedName>
</protein>
<dbReference type="EMBL" id="AP019537">
    <property type="protein sequence ID" value="BBJ02519.1"/>
    <property type="molecule type" value="Genomic_DNA"/>
</dbReference>
<gene>
    <name evidence="1" type="ORF">YBY_03670</name>
</gene>
<sequence>MKSGAHSVSQNMYAKTYRFRLKQALIHLCQLVDIGNPVVGTFDIKSPPGQCSGRTLPTFEADETFKVPRAATEFIYECGPVVVPGSLPDGQVNVVTEYFRKALYIFPVDT</sequence>